<comment type="caution">
    <text evidence="2">The sequence shown here is derived from an EMBL/GenBank/DDBJ whole genome shotgun (WGS) entry which is preliminary data.</text>
</comment>
<keyword evidence="1" id="KW-0472">Membrane</keyword>
<proteinExistence type="predicted"/>
<keyword evidence="1" id="KW-1133">Transmembrane helix</keyword>
<protein>
    <submittedName>
        <fullName evidence="2">Uncharacterized protein</fullName>
    </submittedName>
</protein>
<evidence type="ECO:0000256" key="1">
    <source>
        <dbReference type="SAM" id="Phobius"/>
    </source>
</evidence>
<evidence type="ECO:0000313" key="2">
    <source>
        <dbReference type="EMBL" id="MQY04177.1"/>
    </source>
</evidence>
<reference evidence="2 3" key="1">
    <citation type="submission" date="2019-10" db="EMBL/GenBank/DDBJ databases">
        <title>Actinomadura rubteroloni sp. nov. and Actinomadura macrotermitis sp. nov., isolated from the gut of fungus growing-termite Macrotermes natalensis.</title>
        <authorList>
            <person name="Benndorf R."/>
            <person name="Martin K."/>
            <person name="Kuefner M."/>
            <person name="De Beer W."/>
            <person name="Kaster A.-K."/>
            <person name="Vollmers J."/>
            <person name="Poulsen M."/>
            <person name="Beemelmanns C."/>
        </authorList>
    </citation>
    <scope>NUCLEOTIDE SEQUENCE [LARGE SCALE GENOMIC DNA]</scope>
    <source>
        <strain evidence="2 3">RB68</strain>
    </source>
</reference>
<dbReference type="Proteomes" id="UP000487268">
    <property type="component" value="Unassembled WGS sequence"/>
</dbReference>
<evidence type="ECO:0000313" key="3">
    <source>
        <dbReference type="Proteomes" id="UP000487268"/>
    </source>
</evidence>
<keyword evidence="1" id="KW-0812">Transmembrane</keyword>
<accession>A0A7K0BSP8</accession>
<name>A0A7K0BSP8_9ACTN</name>
<gene>
    <name evidence="2" type="ORF">ACRB68_22280</name>
</gene>
<sequence length="111" mass="11627">MGKYAACARMSMTVEVRGRWPGLDGRMKFKVVGGMVGFVLPLLVMCLLAPLARSGVWGSGGSPLFLVPALLAAGGVVFHAARSVVLVLLAAALYLFLMTGIGVQDGGWYRG</sequence>
<feature type="transmembrane region" description="Helical" evidence="1">
    <location>
        <begin position="85"/>
        <end position="103"/>
    </location>
</feature>
<keyword evidence="3" id="KW-1185">Reference proteome</keyword>
<feature type="transmembrane region" description="Helical" evidence="1">
    <location>
        <begin position="57"/>
        <end position="78"/>
    </location>
</feature>
<feature type="transmembrane region" description="Helical" evidence="1">
    <location>
        <begin position="29"/>
        <end position="51"/>
    </location>
</feature>
<dbReference type="EMBL" id="WEGH01000001">
    <property type="protein sequence ID" value="MQY04177.1"/>
    <property type="molecule type" value="Genomic_DNA"/>
</dbReference>
<organism evidence="2 3">
    <name type="scientific">Actinomadura macrotermitis</name>
    <dbReference type="NCBI Taxonomy" id="2585200"/>
    <lineage>
        <taxon>Bacteria</taxon>
        <taxon>Bacillati</taxon>
        <taxon>Actinomycetota</taxon>
        <taxon>Actinomycetes</taxon>
        <taxon>Streptosporangiales</taxon>
        <taxon>Thermomonosporaceae</taxon>
        <taxon>Actinomadura</taxon>
    </lineage>
</organism>
<dbReference type="AlphaFoldDB" id="A0A7K0BSP8"/>